<dbReference type="EMBL" id="UINC01131549">
    <property type="protein sequence ID" value="SVD13319.1"/>
    <property type="molecule type" value="Genomic_DNA"/>
</dbReference>
<keyword evidence="4" id="KW-0408">Iron</keyword>
<comment type="similarity">
    <text evidence="1">Belongs to the CcmH/CycL/Ccl2/NrfF family.</text>
</comment>
<dbReference type="CDD" id="cd16378">
    <property type="entry name" value="CcmH_N"/>
    <property type="match status" value="1"/>
</dbReference>
<evidence type="ECO:0000256" key="4">
    <source>
        <dbReference type="ARBA" id="ARBA00023004"/>
    </source>
</evidence>
<organism evidence="7">
    <name type="scientific">marine metagenome</name>
    <dbReference type="NCBI Taxonomy" id="408172"/>
    <lineage>
        <taxon>unclassified sequences</taxon>
        <taxon>metagenomes</taxon>
        <taxon>ecological metagenomes</taxon>
    </lineage>
</organism>
<protein>
    <recommendedName>
        <fullName evidence="6">CcmH/CycL/Ccl2/NrfF N-terminal domain-containing protein</fullName>
    </recommendedName>
</protein>
<dbReference type="InterPro" id="IPR005616">
    <property type="entry name" value="CcmH/CycL/Ccl2/NrfF_N"/>
</dbReference>
<dbReference type="GO" id="GO:0017004">
    <property type="term" value="P:cytochrome complex assembly"/>
    <property type="evidence" value="ECO:0007669"/>
    <property type="project" value="UniProtKB-ARBA"/>
</dbReference>
<evidence type="ECO:0000256" key="2">
    <source>
        <dbReference type="ARBA" id="ARBA00022617"/>
    </source>
</evidence>
<proteinExistence type="inferred from homology"/>
<dbReference type="AlphaFoldDB" id="A0A382STT9"/>
<keyword evidence="3" id="KW-0479">Metal-binding</keyword>
<dbReference type="GO" id="GO:0046872">
    <property type="term" value="F:metal ion binding"/>
    <property type="evidence" value="ECO:0007669"/>
    <property type="project" value="UniProtKB-KW"/>
</dbReference>
<dbReference type="PANTHER" id="PTHR47601:SF1">
    <property type="entry name" value="CYTOCHROME C-TYPE BIOGENESIS CCMH-LIKE MITOCHONDRIAL PROTEIN"/>
    <property type="match status" value="1"/>
</dbReference>
<feature type="transmembrane region" description="Helical" evidence="5">
    <location>
        <begin position="109"/>
        <end position="128"/>
    </location>
</feature>
<dbReference type="Gene3D" id="1.10.8.640">
    <property type="entry name" value="Cytochrome C biogenesis protein"/>
    <property type="match status" value="1"/>
</dbReference>
<gene>
    <name evidence="7" type="ORF">METZ01_LOCUS366173</name>
</gene>
<dbReference type="Pfam" id="PF03918">
    <property type="entry name" value="CcmH"/>
    <property type="match status" value="1"/>
</dbReference>
<accession>A0A382STT9</accession>
<keyword evidence="5" id="KW-1133">Transmembrane helix</keyword>
<keyword evidence="5" id="KW-0812">Transmembrane</keyword>
<name>A0A382STT9_9ZZZZ</name>
<feature type="domain" description="CcmH/CycL/Ccl2/NrfF N-terminal" evidence="6">
    <location>
        <begin position="14"/>
        <end position="135"/>
    </location>
</feature>
<dbReference type="FunFam" id="1.10.8.640:FF:000001">
    <property type="entry name" value="Cytochrome c-type biogenesis protein"/>
    <property type="match status" value="1"/>
</dbReference>
<evidence type="ECO:0000256" key="1">
    <source>
        <dbReference type="ARBA" id="ARBA00010342"/>
    </source>
</evidence>
<evidence type="ECO:0000259" key="6">
    <source>
        <dbReference type="Pfam" id="PF03918"/>
    </source>
</evidence>
<evidence type="ECO:0000313" key="7">
    <source>
        <dbReference type="EMBL" id="SVD13319.1"/>
    </source>
</evidence>
<dbReference type="InterPro" id="IPR038297">
    <property type="entry name" value="CcmH/CycL/NrfF/Ccl2_sf"/>
</dbReference>
<dbReference type="GO" id="GO:0016020">
    <property type="term" value="C:membrane"/>
    <property type="evidence" value="ECO:0007669"/>
    <property type="project" value="UniProtKB-ARBA"/>
</dbReference>
<evidence type="ECO:0000256" key="3">
    <source>
        <dbReference type="ARBA" id="ARBA00022723"/>
    </source>
</evidence>
<sequence>MMIKKTFIIIISICLVHFFSNNAHTVEPDEILNNQEQELRARDISKNIRCMVCQNQSIDESNAPLAKDLRILIREKIKDGKNNDEIYKFLTDRYGDFILLNPPFKLKTLVLWFFPFIFFGIGIFIIFFHNKKSKQN</sequence>
<dbReference type="PANTHER" id="PTHR47601">
    <property type="match status" value="1"/>
</dbReference>
<reference evidence="7" key="1">
    <citation type="submission" date="2018-05" db="EMBL/GenBank/DDBJ databases">
        <authorList>
            <person name="Lanie J.A."/>
            <person name="Ng W.-L."/>
            <person name="Kazmierczak K.M."/>
            <person name="Andrzejewski T.M."/>
            <person name="Davidsen T.M."/>
            <person name="Wayne K.J."/>
            <person name="Tettelin H."/>
            <person name="Glass J.I."/>
            <person name="Rusch D."/>
            <person name="Podicherti R."/>
            <person name="Tsui H.-C.T."/>
            <person name="Winkler M.E."/>
        </authorList>
    </citation>
    <scope>NUCLEOTIDE SEQUENCE</scope>
</reference>
<keyword evidence="5" id="KW-0472">Membrane</keyword>
<evidence type="ECO:0000256" key="5">
    <source>
        <dbReference type="SAM" id="Phobius"/>
    </source>
</evidence>
<keyword evidence="2" id="KW-0349">Heme</keyword>